<comment type="similarity">
    <text evidence="15">Belongs to the helicase family. Dicer subfamily.</text>
</comment>
<dbReference type="PROSITE" id="PS51327">
    <property type="entry name" value="DICER_DSRBF"/>
    <property type="match status" value="1"/>
</dbReference>
<comment type="cofactor">
    <cofactor evidence="2">
        <name>Mg(2+)</name>
        <dbReference type="ChEBI" id="CHEBI:18420"/>
    </cofactor>
</comment>
<dbReference type="CDD" id="cd00593">
    <property type="entry name" value="RIBOc"/>
    <property type="match status" value="2"/>
</dbReference>
<keyword evidence="5" id="KW-0677">Repeat</keyword>
<dbReference type="Pfam" id="PF03368">
    <property type="entry name" value="Dicer_dimer"/>
    <property type="match status" value="1"/>
</dbReference>
<dbReference type="PROSITE" id="PS50137">
    <property type="entry name" value="DS_RBD"/>
    <property type="match status" value="1"/>
</dbReference>
<comment type="function">
    <text evidence="14">Dicer-like endonuclease involved in cleaving double-stranded RNA in the RNA interference (RNAi) pathway. Produces 21 to 25 bp dsRNAs (siRNAs) which target the selective destruction of homologous RNAs leading to sequence-specific suppression of gene expression, called post-transcriptional gene silencing (PTGS). Part of a broad host defense response against viral infection and transposons.</text>
</comment>
<keyword evidence="22" id="KW-1185">Reference proteome</keyword>
<dbReference type="PROSITE" id="PS51194">
    <property type="entry name" value="HELICASE_CTER"/>
    <property type="match status" value="1"/>
</dbReference>
<dbReference type="EMBL" id="JAGHQM010001385">
    <property type="protein sequence ID" value="KAH0555738.1"/>
    <property type="molecule type" value="Genomic_DNA"/>
</dbReference>
<organism evidence="21 22">
    <name type="scientific">Trichoglossum hirsutum</name>
    <dbReference type="NCBI Taxonomy" id="265104"/>
    <lineage>
        <taxon>Eukaryota</taxon>
        <taxon>Fungi</taxon>
        <taxon>Dikarya</taxon>
        <taxon>Ascomycota</taxon>
        <taxon>Pezizomycotina</taxon>
        <taxon>Geoglossomycetes</taxon>
        <taxon>Geoglossales</taxon>
        <taxon>Geoglossaceae</taxon>
        <taxon>Trichoglossum</taxon>
    </lineage>
</organism>
<evidence type="ECO:0000256" key="14">
    <source>
        <dbReference type="ARBA" id="ARBA00025403"/>
    </source>
</evidence>
<keyword evidence="13" id="KW-0464">Manganese</keyword>
<name>A0A9P8L7G7_9PEZI</name>
<evidence type="ECO:0000256" key="7">
    <source>
        <dbReference type="ARBA" id="ARBA00022801"/>
    </source>
</evidence>
<dbReference type="Gene3D" id="3.30.160.380">
    <property type="entry name" value="Dicer dimerisation domain"/>
    <property type="match status" value="1"/>
</dbReference>
<feature type="domain" description="RNase III" evidence="17">
    <location>
        <begin position="1124"/>
        <end position="1308"/>
    </location>
</feature>
<feature type="domain" description="RNase III" evidence="17">
    <location>
        <begin position="940"/>
        <end position="1083"/>
    </location>
</feature>
<dbReference type="PROSITE" id="PS51192">
    <property type="entry name" value="HELICASE_ATP_BIND_1"/>
    <property type="match status" value="1"/>
</dbReference>
<keyword evidence="4" id="KW-0479">Metal-binding</keyword>
<evidence type="ECO:0000256" key="13">
    <source>
        <dbReference type="ARBA" id="ARBA00023211"/>
    </source>
</evidence>
<dbReference type="Gene3D" id="3.40.50.300">
    <property type="entry name" value="P-loop containing nucleotide triphosphate hydrolases"/>
    <property type="match status" value="2"/>
</dbReference>
<dbReference type="GO" id="GO:0050688">
    <property type="term" value="P:regulation of defense response to virus"/>
    <property type="evidence" value="ECO:0007669"/>
    <property type="project" value="UniProtKB-KW"/>
</dbReference>
<keyword evidence="7" id="KW-0378">Hydrolase</keyword>
<evidence type="ECO:0000256" key="2">
    <source>
        <dbReference type="ARBA" id="ARBA00001946"/>
    </source>
</evidence>
<evidence type="ECO:0000259" key="17">
    <source>
        <dbReference type="PROSITE" id="PS50142"/>
    </source>
</evidence>
<keyword evidence="3" id="KW-0930">Antiviral protein</keyword>
<keyword evidence="10" id="KW-0460">Magnesium</keyword>
<evidence type="ECO:0000313" key="21">
    <source>
        <dbReference type="EMBL" id="KAH0555738.1"/>
    </source>
</evidence>
<dbReference type="InterPro" id="IPR014001">
    <property type="entry name" value="Helicase_ATP-bd"/>
</dbReference>
<evidence type="ECO:0000256" key="6">
    <source>
        <dbReference type="ARBA" id="ARBA00022741"/>
    </source>
</evidence>
<evidence type="ECO:0000256" key="8">
    <source>
        <dbReference type="ARBA" id="ARBA00022806"/>
    </source>
</evidence>
<dbReference type="InterPro" id="IPR011545">
    <property type="entry name" value="DEAD/DEAH_box_helicase_dom"/>
</dbReference>
<evidence type="ECO:0000259" key="20">
    <source>
        <dbReference type="PROSITE" id="PS51327"/>
    </source>
</evidence>
<evidence type="ECO:0000256" key="9">
    <source>
        <dbReference type="ARBA" id="ARBA00022840"/>
    </source>
</evidence>
<dbReference type="InterPro" id="IPR000999">
    <property type="entry name" value="RNase_III_dom"/>
</dbReference>
<dbReference type="Proteomes" id="UP000750711">
    <property type="component" value="Unassembled WGS sequence"/>
</dbReference>
<dbReference type="GO" id="GO:0051607">
    <property type="term" value="P:defense response to virus"/>
    <property type="evidence" value="ECO:0007669"/>
    <property type="project" value="UniProtKB-KW"/>
</dbReference>
<evidence type="ECO:0000256" key="4">
    <source>
        <dbReference type="ARBA" id="ARBA00022723"/>
    </source>
</evidence>
<evidence type="ECO:0000259" key="16">
    <source>
        <dbReference type="PROSITE" id="PS50137"/>
    </source>
</evidence>
<dbReference type="Gene3D" id="1.10.1520.10">
    <property type="entry name" value="Ribonuclease III domain"/>
    <property type="match status" value="2"/>
</dbReference>
<dbReference type="InterPro" id="IPR036389">
    <property type="entry name" value="RNase_III_sf"/>
</dbReference>
<accession>A0A9P8L7G7</accession>
<proteinExistence type="inferred from homology"/>
<dbReference type="SUPFAM" id="SSF52540">
    <property type="entry name" value="P-loop containing nucleoside triphosphate hydrolases"/>
    <property type="match status" value="1"/>
</dbReference>
<evidence type="ECO:0000313" key="22">
    <source>
        <dbReference type="Proteomes" id="UP000750711"/>
    </source>
</evidence>
<evidence type="ECO:0000259" key="18">
    <source>
        <dbReference type="PROSITE" id="PS51192"/>
    </source>
</evidence>
<feature type="domain" description="Helicase ATP-binding" evidence="18">
    <location>
        <begin position="80"/>
        <end position="220"/>
    </location>
</feature>
<dbReference type="CDD" id="cd18802">
    <property type="entry name" value="SF2_C_dicer"/>
    <property type="match status" value="1"/>
</dbReference>
<evidence type="ECO:0000256" key="3">
    <source>
        <dbReference type="ARBA" id="ARBA00022721"/>
    </source>
</evidence>
<dbReference type="InterPro" id="IPR027417">
    <property type="entry name" value="P-loop_NTPase"/>
</dbReference>
<dbReference type="Pfam" id="PF00271">
    <property type="entry name" value="Helicase_C"/>
    <property type="match status" value="1"/>
</dbReference>
<dbReference type="InterPro" id="IPR038248">
    <property type="entry name" value="Dicer_dimer_sf"/>
</dbReference>
<keyword evidence="11 15" id="KW-0694">RNA-binding</keyword>
<keyword evidence="6" id="KW-0547">Nucleotide-binding</keyword>
<evidence type="ECO:0000256" key="1">
    <source>
        <dbReference type="ARBA" id="ARBA00001936"/>
    </source>
</evidence>
<dbReference type="PANTHER" id="PTHR14950:SF37">
    <property type="entry name" value="ENDORIBONUCLEASE DICER"/>
    <property type="match status" value="1"/>
</dbReference>
<dbReference type="SUPFAM" id="SSF54768">
    <property type="entry name" value="dsRNA-binding domain-like"/>
    <property type="match status" value="1"/>
</dbReference>
<feature type="domain" description="Dicer dsRNA-binding fold" evidence="20">
    <location>
        <begin position="577"/>
        <end position="671"/>
    </location>
</feature>
<dbReference type="GO" id="GO:0030422">
    <property type="term" value="P:siRNA processing"/>
    <property type="evidence" value="ECO:0007669"/>
    <property type="project" value="TreeGrafter"/>
</dbReference>
<feature type="domain" description="DRBM" evidence="16">
    <location>
        <begin position="1346"/>
        <end position="1424"/>
    </location>
</feature>
<dbReference type="InterPro" id="IPR005034">
    <property type="entry name" value="Dicer_dimerisation"/>
</dbReference>
<dbReference type="GO" id="GO:0005524">
    <property type="term" value="F:ATP binding"/>
    <property type="evidence" value="ECO:0007669"/>
    <property type="project" value="UniProtKB-KW"/>
</dbReference>
<sequence>MDQRQLCTPYEEEHTLASDVMDEDTTLPVGSTLDLMTEGQDGDGEVHATAPELSGGMRPRPYQLEMFDESMKRNIVVTYVWFLAPTVALCQQQHAVICSQLSAFNVLFLSGADHVERWGKQSTWDAALKNVRVVVSTHQVLYDALMHGFVRLKQLALLIFDEAHNCVELHPGNRIMQDFYHPLLRKEGKDCVPHILGMSASPVVNSKPCGLQTIEKNLNSLCRTPRIHRDQLLQHVDTPQIQKLEYLSPAELHVQALDSLKAVYQGLDISEDPYVRSLHVQSTDQSRKELAKVLLKRKTYCRDQIKDLYTKAGHIHEEFGAWATNYFIAHCIDRLRSRSDMGIIADWDDEAKRYLSDTLGRVQVAQVNADSLSDMGEVSPKLQCFVDLLVEESGPHFAGLVFVEQRAAAAVLSHLLSVHPRTKRLFECATFVGASTSSYRKTAKISDLIEPREQKTTLDDFRGGKKNLVIATSVLEEGIDISACHLVICFNGPSTLKSFVQRRGRARAKRSKFVLMVGGKGRNNSVARWQELEEIMKEMYLDDERKLEETGRESVVEEGDRRFLVESTGALLTLESAVGHLFHFCNRLTRAQYVDLRPAFSITEDPVTRLVRATVTLPSSVGSSVGRVAGGEWHTERMAKKDAAFEMYVALYKAGLVNDNLLPQPRDNEEELVETDRRPSIKSVPEQFNPWIPLARKWSETCDLHISTIEVTDGENNDKLQMELILPLRLPPVPEFSLHWSKDAYVRVSIGPPVRVVSPSAGERHAMRRMTWIILRSVFQSRMKSNEMDFPALFMPCGETNYVDYWADVQEATDVFAGHPFGHDYGLVQDRTRSYKAHIFKEWTIEAPPLTDIRSKAEEGGSSGGLFARVTPVTKRRDFLHAINVSGKSSTDASNDTPKSSKSELLPAGDCVINNLPFVYSRFALFIPSILHRIEVALVADELRKTIVAPVDIQDLNLVITAISASSAREGASYQRLEFLGDSILKLCTSVQLLAKHPDWHEGYLSSRKDLTISNSRLAQATDKTGLHKFILTKPFTGLKWNPLYVSDLLKEQEGGDARRNMSTKVSADVIEALIGASFVDGGFEKAIRCLECFLPEIRWQSHQHSNHLLYEAAKLDVPMPPHFVDLERLIGYNFTKKGLLVEAMTHPSFEANSYSTSYQRLEFLGDSVLDHIVVSRLFGHRGELPELQMHLARTALVNADFLAFLCIELAIEIDINVIEKDERTNGFREVGKKVPKQVWKFMKHHCSDITRAQEACLQRHARLRDEIWHALTSENPYPWAKLRHLEANKFFSDITESIVGAIYVDSHGDFSACERMVERLGVISYLDRILDDSSGGGGRTARLLHPKEWLGQLADQDKVKYIVRLEAEEDSEEKDPLDTRPRKRRHICKVLVKDEEVAVVGGGTSREEVETRAAEVAAKVLLERRGKNGD</sequence>
<dbReference type="Pfam" id="PF00636">
    <property type="entry name" value="Ribonuclease_3"/>
    <property type="match status" value="2"/>
</dbReference>
<evidence type="ECO:0008006" key="23">
    <source>
        <dbReference type="Google" id="ProtNLM"/>
    </source>
</evidence>
<dbReference type="FunFam" id="3.40.50.300:FF:001669">
    <property type="entry name" value="Dicer-like protein 1"/>
    <property type="match status" value="1"/>
</dbReference>
<evidence type="ECO:0000256" key="12">
    <source>
        <dbReference type="ARBA" id="ARBA00023118"/>
    </source>
</evidence>
<gene>
    <name evidence="21" type="ORF">GP486_006317</name>
</gene>
<dbReference type="GO" id="GO:0005634">
    <property type="term" value="C:nucleus"/>
    <property type="evidence" value="ECO:0007669"/>
    <property type="project" value="TreeGrafter"/>
</dbReference>
<comment type="cofactor">
    <cofactor evidence="1">
        <name>Mn(2+)</name>
        <dbReference type="ChEBI" id="CHEBI:29035"/>
    </cofactor>
</comment>
<keyword evidence="8" id="KW-0347">Helicase</keyword>
<dbReference type="GO" id="GO:0005737">
    <property type="term" value="C:cytoplasm"/>
    <property type="evidence" value="ECO:0007669"/>
    <property type="project" value="TreeGrafter"/>
</dbReference>
<evidence type="ECO:0000259" key="19">
    <source>
        <dbReference type="PROSITE" id="PS51194"/>
    </source>
</evidence>
<dbReference type="FunFam" id="1.10.1520.10:FF:000032">
    <property type="entry name" value="Dicer-like protein 2"/>
    <property type="match status" value="1"/>
</dbReference>
<evidence type="ECO:0000256" key="10">
    <source>
        <dbReference type="ARBA" id="ARBA00022842"/>
    </source>
</evidence>
<dbReference type="GO" id="GO:0004525">
    <property type="term" value="F:ribonuclease III activity"/>
    <property type="evidence" value="ECO:0007669"/>
    <property type="project" value="InterPro"/>
</dbReference>
<evidence type="ECO:0000256" key="5">
    <source>
        <dbReference type="ARBA" id="ARBA00022737"/>
    </source>
</evidence>
<dbReference type="InterPro" id="IPR014720">
    <property type="entry name" value="dsRBD_dom"/>
</dbReference>
<comment type="caution">
    <text evidence="21">The sequence shown here is derived from an EMBL/GenBank/DDBJ whole genome shotgun (WGS) entry which is preliminary data.</text>
</comment>
<feature type="domain" description="Helicase C-terminal" evidence="19">
    <location>
        <begin position="381"/>
        <end position="553"/>
    </location>
</feature>
<dbReference type="Pfam" id="PF00270">
    <property type="entry name" value="DEAD"/>
    <property type="match status" value="1"/>
</dbReference>
<dbReference type="GO" id="GO:0003723">
    <property type="term" value="F:RNA binding"/>
    <property type="evidence" value="ECO:0007669"/>
    <property type="project" value="UniProtKB-UniRule"/>
</dbReference>
<dbReference type="SMART" id="SM00490">
    <property type="entry name" value="HELICc"/>
    <property type="match status" value="1"/>
</dbReference>
<evidence type="ECO:0000256" key="11">
    <source>
        <dbReference type="ARBA" id="ARBA00022884"/>
    </source>
</evidence>
<dbReference type="PROSITE" id="PS00517">
    <property type="entry name" value="RNASE_3_1"/>
    <property type="match status" value="2"/>
</dbReference>
<protein>
    <recommendedName>
        <fullName evidence="23">Dicer-like protein 2</fullName>
    </recommendedName>
</protein>
<evidence type="ECO:0000256" key="15">
    <source>
        <dbReference type="PROSITE-ProRule" id="PRU00657"/>
    </source>
</evidence>
<dbReference type="SUPFAM" id="SSF69065">
    <property type="entry name" value="RNase III domain-like"/>
    <property type="match status" value="2"/>
</dbReference>
<dbReference type="GO" id="GO:0004386">
    <property type="term" value="F:helicase activity"/>
    <property type="evidence" value="ECO:0007669"/>
    <property type="project" value="UniProtKB-KW"/>
</dbReference>
<dbReference type="InterPro" id="IPR001650">
    <property type="entry name" value="Helicase_C-like"/>
</dbReference>
<dbReference type="SMART" id="SM00535">
    <property type="entry name" value="RIBOc"/>
    <property type="match status" value="2"/>
</dbReference>
<keyword evidence="9" id="KW-0067">ATP-binding</keyword>
<dbReference type="GO" id="GO:0046872">
    <property type="term" value="F:metal ion binding"/>
    <property type="evidence" value="ECO:0007669"/>
    <property type="project" value="UniProtKB-KW"/>
</dbReference>
<dbReference type="PANTHER" id="PTHR14950">
    <property type="entry name" value="DICER-RELATED"/>
    <property type="match status" value="1"/>
</dbReference>
<keyword evidence="12" id="KW-0051">Antiviral defense</keyword>
<dbReference type="PROSITE" id="PS50142">
    <property type="entry name" value="RNASE_3_2"/>
    <property type="match status" value="2"/>
</dbReference>
<reference evidence="21" key="1">
    <citation type="submission" date="2021-03" db="EMBL/GenBank/DDBJ databases">
        <title>Comparative genomics and phylogenomic investigation of the class Geoglossomycetes provide insights into ecological specialization and systematics.</title>
        <authorList>
            <person name="Melie T."/>
            <person name="Pirro S."/>
            <person name="Miller A.N."/>
            <person name="Quandt A."/>
        </authorList>
    </citation>
    <scope>NUCLEOTIDE SEQUENCE</scope>
    <source>
        <strain evidence="21">CAQ_001_2017</strain>
    </source>
</reference>